<organism evidence="4 5">
    <name type="scientific">Gluconacetobacter dulcium</name>
    <dbReference type="NCBI Taxonomy" id="2729096"/>
    <lineage>
        <taxon>Bacteria</taxon>
        <taxon>Pseudomonadati</taxon>
        <taxon>Pseudomonadota</taxon>
        <taxon>Alphaproteobacteria</taxon>
        <taxon>Acetobacterales</taxon>
        <taxon>Acetobacteraceae</taxon>
        <taxon>Gluconacetobacter</taxon>
    </lineage>
</organism>
<dbReference type="InterPro" id="IPR011032">
    <property type="entry name" value="GroES-like_sf"/>
</dbReference>
<evidence type="ECO:0000259" key="3">
    <source>
        <dbReference type="SMART" id="SM00829"/>
    </source>
</evidence>
<dbReference type="Gene3D" id="3.40.50.720">
    <property type="entry name" value="NAD(P)-binding Rossmann-like Domain"/>
    <property type="match status" value="1"/>
</dbReference>
<dbReference type="Pfam" id="PF08240">
    <property type="entry name" value="ADH_N"/>
    <property type="match status" value="1"/>
</dbReference>
<keyword evidence="2" id="KW-0862">Zinc</keyword>
<protein>
    <recommendedName>
        <fullName evidence="2">Zinc-type alcohol dehydrogenase-like protein</fullName>
    </recommendedName>
</protein>
<accession>A0A7W4PKG7</accession>
<keyword evidence="2" id="KW-0479">Metal-binding</keyword>
<evidence type="ECO:0000313" key="4">
    <source>
        <dbReference type="EMBL" id="MBB2199599.1"/>
    </source>
</evidence>
<reference evidence="4 5" key="1">
    <citation type="submission" date="2020-04" db="EMBL/GenBank/DDBJ databases">
        <title>Description of novel Gluconacetobacter.</title>
        <authorList>
            <person name="Sombolestani A."/>
        </authorList>
    </citation>
    <scope>NUCLEOTIDE SEQUENCE [LARGE SCALE GENOMIC DNA]</scope>
    <source>
        <strain evidence="4 5">LMG 22058</strain>
    </source>
</reference>
<dbReference type="InterPro" id="IPR020843">
    <property type="entry name" value="ER"/>
</dbReference>
<dbReference type="InterPro" id="IPR051603">
    <property type="entry name" value="Zinc-ADH_QOR/CCCR"/>
</dbReference>
<dbReference type="SMART" id="SM00829">
    <property type="entry name" value="PKS_ER"/>
    <property type="match status" value="1"/>
</dbReference>
<dbReference type="Pfam" id="PF13602">
    <property type="entry name" value="ADH_zinc_N_2"/>
    <property type="match status" value="1"/>
</dbReference>
<dbReference type="InterPro" id="IPR036291">
    <property type="entry name" value="NAD(P)-bd_dom_sf"/>
</dbReference>
<dbReference type="GO" id="GO:0008270">
    <property type="term" value="F:zinc ion binding"/>
    <property type="evidence" value="ECO:0007669"/>
    <property type="project" value="InterPro"/>
</dbReference>
<evidence type="ECO:0000313" key="5">
    <source>
        <dbReference type="Proteomes" id="UP000530320"/>
    </source>
</evidence>
<dbReference type="CDD" id="cd08252">
    <property type="entry name" value="AL_MDR"/>
    <property type="match status" value="1"/>
</dbReference>
<dbReference type="SUPFAM" id="SSF50129">
    <property type="entry name" value="GroES-like"/>
    <property type="match status" value="1"/>
</dbReference>
<dbReference type="AlphaFoldDB" id="A0A7W4PKG7"/>
<dbReference type="Proteomes" id="UP000530320">
    <property type="component" value="Unassembled WGS sequence"/>
</dbReference>
<keyword evidence="1" id="KW-0521">NADP</keyword>
<sequence>MKAFCYNAGAAGDGTVYFEEVDRPKPKPGGHDILVAVQGVAVNPVDTKVRRGLVPVPADVDVLGWDAAGIVEAIGEEVTFFQPGDEVFYAGSLLRSGANAEYHLVDERIVGRKPRSLNFAAAAALPLTSLTAWELLFDRLAVEPSKASEGALLVIGGAGGVGSILIQIARQLTGLTVIATASRHESQDWCRSLGAHHVIDHTHSLSAELAGIGAPPITYIAALNETDHHWREIAEIVAPEGKVGVITDHETLDATPLKTKSASLHWEMVFTRSYFMTASMVRQHEILNEISSLIDAGSLKSTLTQELHPISIETLTEAHHLVETGRMQGKVALHGF</sequence>
<dbReference type="Gene3D" id="3.90.180.10">
    <property type="entry name" value="Medium-chain alcohol dehydrogenases, catalytic domain"/>
    <property type="match status" value="1"/>
</dbReference>
<dbReference type="EMBL" id="JABEQP010000024">
    <property type="protein sequence ID" value="MBB2199599.1"/>
    <property type="molecule type" value="Genomic_DNA"/>
</dbReference>
<proteinExistence type="inferred from homology"/>
<name>A0A7W4PKG7_9PROT</name>
<keyword evidence="2" id="KW-0560">Oxidoreductase</keyword>
<dbReference type="NCBIfam" id="TIGR02817">
    <property type="entry name" value="adh_fam_1"/>
    <property type="match status" value="1"/>
</dbReference>
<evidence type="ECO:0000256" key="1">
    <source>
        <dbReference type="ARBA" id="ARBA00022857"/>
    </source>
</evidence>
<dbReference type="SUPFAM" id="SSF51735">
    <property type="entry name" value="NAD(P)-binding Rossmann-fold domains"/>
    <property type="match status" value="1"/>
</dbReference>
<evidence type="ECO:0000256" key="2">
    <source>
        <dbReference type="RuleBase" id="RU364000"/>
    </source>
</evidence>
<dbReference type="RefSeq" id="WP_183010538.1">
    <property type="nucleotide sequence ID" value="NZ_JABEQP010000024.1"/>
</dbReference>
<dbReference type="GO" id="GO:0016491">
    <property type="term" value="F:oxidoreductase activity"/>
    <property type="evidence" value="ECO:0007669"/>
    <property type="project" value="UniProtKB-KW"/>
</dbReference>
<dbReference type="PANTHER" id="PTHR44154">
    <property type="entry name" value="QUINONE OXIDOREDUCTASE"/>
    <property type="match status" value="1"/>
</dbReference>
<feature type="domain" description="Enoyl reductase (ER)" evidence="3">
    <location>
        <begin position="12"/>
        <end position="333"/>
    </location>
</feature>
<dbReference type="PANTHER" id="PTHR44154:SF1">
    <property type="entry name" value="QUINONE OXIDOREDUCTASE"/>
    <property type="match status" value="1"/>
</dbReference>
<gene>
    <name evidence="4" type="ORF">HLH44_19550</name>
</gene>
<comment type="caution">
    <text evidence="4">The sequence shown here is derived from an EMBL/GenBank/DDBJ whole genome shotgun (WGS) entry which is preliminary data.</text>
</comment>
<dbReference type="InterPro" id="IPR013154">
    <property type="entry name" value="ADH-like_N"/>
</dbReference>
<dbReference type="InterPro" id="IPR014182">
    <property type="entry name" value="ADH_Zn_typ-1"/>
</dbReference>
<comment type="similarity">
    <text evidence="2">Belongs to the zinc-containing alcohol dehydrogenase family. Quinone oxidoreductase subfamily.</text>
</comment>